<evidence type="ECO:0000259" key="6">
    <source>
        <dbReference type="Pfam" id="PF01743"/>
    </source>
</evidence>
<keyword evidence="3" id="KW-0507">mRNA processing</keyword>
<evidence type="ECO:0000313" key="8">
    <source>
        <dbReference type="EMBL" id="AKF09368.1"/>
    </source>
</evidence>
<dbReference type="InterPro" id="IPR002646">
    <property type="entry name" value="PolA_pol_head_dom"/>
</dbReference>
<dbReference type="EMBL" id="CP011125">
    <property type="protein sequence ID" value="AKF09368.1"/>
    <property type="molecule type" value="Genomic_DNA"/>
</dbReference>
<dbReference type="GO" id="GO:0006397">
    <property type="term" value="P:mRNA processing"/>
    <property type="evidence" value="ECO:0007669"/>
    <property type="project" value="UniProtKB-KW"/>
</dbReference>
<dbReference type="RefSeq" id="WP_075097677.1">
    <property type="nucleotide sequence ID" value="NZ_CP011125.1"/>
</dbReference>
<organism evidence="8 9">
    <name type="scientific">Sandaracinus amylolyticus</name>
    <dbReference type="NCBI Taxonomy" id="927083"/>
    <lineage>
        <taxon>Bacteria</taxon>
        <taxon>Pseudomonadati</taxon>
        <taxon>Myxococcota</taxon>
        <taxon>Polyangia</taxon>
        <taxon>Polyangiales</taxon>
        <taxon>Sandaracinaceae</taxon>
        <taxon>Sandaracinus</taxon>
    </lineage>
</organism>
<evidence type="ECO:0000256" key="2">
    <source>
        <dbReference type="ARBA" id="ARBA00022741"/>
    </source>
</evidence>
<dbReference type="SUPFAM" id="SSF81301">
    <property type="entry name" value="Nucleotidyltransferase"/>
    <property type="match status" value="1"/>
</dbReference>
<feature type="compositionally biased region" description="Basic residues" evidence="5">
    <location>
        <begin position="669"/>
        <end position="678"/>
    </location>
</feature>
<comment type="catalytic activity">
    <reaction evidence="3">
        <text>RNA(n) + ATP = RNA(n)-3'-adenine ribonucleotide + diphosphate</text>
        <dbReference type="Rhea" id="RHEA:11332"/>
        <dbReference type="Rhea" id="RHEA-COMP:14527"/>
        <dbReference type="Rhea" id="RHEA-COMP:17347"/>
        <dbReference type="ChEBI" id="CHEBI:30616"/>
        <dbReference type="ChEBI" id="CHEBI:33019"/>
        <dbReference type="ChEBI" id="CHEBI:140395"/>
        <dbReference type="ChEBI" id="CHEBI:173115"/>
        <dbReference type="EC" id="2.7.7.19"/>
    </reaction>
</comment>
<dbReference type="InterPro" id="IPR043519">
    <property type="entry name" value="NT_sf"/>
</dbReference>
<dbReference type="Pfam" id="PF12627">
    <property type="entry name" value="PolyA_pol_RNAbd"/>
    <property type="match status" value="1"/>
</dbReference>
<dbReference type="Gene3D" id="3.30.460.10">
    <property type="entry name" value="Beta Polymerase, domain 2"/>
    <property type="match status" value="1"/>
</dbReference>
<feature type="region of interest" description="Disordered" evidence="5">
    <location>
        <begin position="647"/>
        <end position="678"/>
    </location>
</feature>
<dbReference type="AlphaFoldDB" id="A0A0F6W7C9"/>
<evidence type="ECO:0000256" key="1">
    <source>
        <dbReference type="ARBA" id="ARBA00022679"/>
    </source>
</evidence>
<accession>A0A0F6W7C9</accession>
<feature type="active site" evidence="3">
    <location>
        <position position="300"/>
    </location>
</feature>
<evidence type="ECO:0000256" key="5">
    <source>
        <dbReference type="SAM" id="MobiDB-lite"/>
    </source>
</evidence>
<keyword evidence="9" id="KW-1185">Reference proteome</keyword>
<comment type="similarity">
    <text evidence="3 4">Belongs to the tRNA nucleotidyltransferase/poly(A) polymerase family.</text>
</comment>
<feature type="compositionally biased region" description="Basic and acidic residues" evidence="5">
    <location>
        <begin position="647"/>
        <end position="668"/>
    </location>
</feature>
<dbReference type="GO" id="GO:1990817">
    <property type="term" value="F:poly(A) RNA polymerase activity"/>
    <property type="evidence" value="ECO:0007669"/>
    <property type="project" value="UniProtKB-UniRule"/>
</dbReference>
<keyword evidence="3" id="KW-0067">ATP-binding</keyword>
<feature type="compositionally biased region" description="Low complexity" evidence="5">
    <location>
        <begin position="119"/>
        <end position="145"/>
    </location>
</feature>
<dbReference type="EC" id="2.7.7.19" evidence="3"/>
<feature type="active site" evidence="3">
    <location>
        <position position="302"/>
    </location>
</feature>
<feature type="active site" evidence="3">
    <location>
        <position position="411"/>
    </location>
</feature>
<dbReference type="InterPro" id="IPR032828">
    <property type="entry name" value="PolyA_RNA-bd"/>
</dbReference>
<dbReference type="Pfam" id="PF01743">
    <property type="entry name" value="PolyA_pol"/>
    <property type="match status" value="1"/>
</dbReference>
<evidence type="ECO:0000256" key="3">
    <source>
        <dbReference type="HAMAP-Rule" id="MF_00957"/>
    </source>
</evidence>
<feature type="domain" description="tRNA nucleotidyltransferase/poly(A) polymerase RNA and SrmB- binding" evidence="7">
    <location>
        <begin position="471"/>
        <end position="531"/>
    </location>
</feature>
<dbReference type="InterPro" id="IPR010206">
    <property type="entry name" value="PolA_pol_I"/>
</dbReference>
<dbReference type="Gene3D" id="1.10.3090.10">
    <property type="entry name" value="cca-adding enzyme, domain 2"/>
    <property type="match status" value="1"/>
</dbReference>
<evidence type="ECO:0000313" key="9">
    <source>
        <dbReference type="Proteomes" id="UP000034883"/>
    </source>
</evidence>
<dbReference type="HAMAP" id="MF_00957">
    <property type="entry name" value="PolyA_pol"/>
    <property type="match status" value="1"/>
</dbReference>
<keyword evidence="1 3" id="KW-0808">Transferase</keyword>
<evidence type="ECO:0000259" key="7">
    <source>
        <dbReference type="Pfam" id="PF12627"/>
    </source>
</evidence>
<keyword evidence="3" id="KW-0804">Transcription</keyword>
<dbReference type="InterPro" id="IPR052191">
    <property type="entry name" value="tRNA_ntf/polyA_polymerase_I"/>
</dbReference>
<dbReference type="SUPFAM" id="SSF81891">
    <property type="entry name" value="Poly A polymerase C-terminal region-like"/>
    <property type="match status" value="1"/>
</dbReference>
<dbReference type="GO" id="GO:0043633">
    <property type="term" value="P:polyadenylation-dependent RNA catabolic process"/>
    <property type="evidence" value="ECO:0007669"/>
    <property type="project" value="InterPro"/>
</dbReference>
<dbReference type="Proteomes" id="UP000034883">
    <property type="component" value="Chromosome"/>
</dbReference>
<reference evidence="8 9" key="1">
    <citation type="submission" date="2015-03" db="EMBL/GenBank/DDBJ databases">
        <title>Genome assembly of Sandaracinus amylolyticus DSM 53668.</title>
        <authorList>
            <person name="Sharma G."/>
            <person name="Subramanian S."/>
        </authorList>
    </citation>
    <scope>NUCLEOTIDE SEQUENCE [LARGE SCALE GENOMIC DNA]</scope>
    <source>
        <strain evidence="8 9">DSM 53668</strain>
    </source>
</reference>
<keyword evidence="3 4" id="KW-0694">RNA-binding</keyword>
<comment type="function">
    <text evidence="3">Adds poly(A) tail to the 3' end of many RNAs, which usually targets these RNAs for decay. Plays a significant role in the global control of gene expression, through influencing the rate of transcript degradation, and in the general RNA quality control.</text>
</comment>
<name>A0A0F6W7C9_9BACT</name>
<evidence type="ECO:0000256" key="4">
    <source>
        <dbReference type="RuleBase" id="RU003953"/>
    </source>
</evidence>
<dbReference type="PANTHER" id="PTHR43051">
    <property type="entry name" value="POLYNUCLEOTIDE ADENYLYLTRANSFERASE FAMILY PROTEIN"/>
    <property type="match status" value="1"/>
</dbReference>
<dbReference type="GO" id="GO:0003723">
    <property type="term" value="F:RNA binding"/>
    <property type="evidence" value="ECO:0007669"/>
    <property type="project" value="UniProtKB-UniRule"/>
</dbReference>
<feature type="compositionally biased region" description="Low complexity" evidence="5">
    <location>
        <begin position="81"/>
        <end position="94"/>
    </location>
</feature>
<dbReference type="OrthoDB" id="9805698at2"/>
<keyword evidence="2 3" id="KW-0547">Nucleotide-binding</keyword>
<feature type="domain" description="Poly A polymerase head" evidence="6">
    <location>
        <begin position="282"/>
        <end position="441"/>
    </location>
</feature>
<sequence>MDSSNPEPDPRADLASDDASNEAGERDANGSAAVTNGAPRARRSRSRRPPATIAAETTTDEVEPPKKKRTRRKKPADETAAEAPTATDAAISAETAEETTEARRPSDRRRRSRRPPPAAASEAAASEPEAAASEAAASDPEAAASEPAIVAAEVVMLVETVEEIASDPARDVTPDDVVATERAELFAYGDPDAVTEADLAIVRELRAADRATRQRERDRDRRERPRERDRDARSAPNRVPELPPLPTTGPKPTIHRRAFPSEHLDEDALKVLRRLHRNGYRAYLVGGCVRDLLLGRKAKDFDVATSARPHDVKQLFRNCRIIGRRFRLAHILFGGGKVIETATFRRDPTAAADEDTFVAEAEEAREAIDSGELDVATVLRPAMKARDDDADLLIRNDNVFGEPHEDALRRDFTINGLFYDVERGEVIDYVGGLRDLERRAINTIGLPDVRFREDPVRILRAIKFSARLDLGIDPDCYDAMVAQREELLKAAKPRLLEEILRLLRGGAAHRSVWLAWEMGVLSVVLPELASFLDDDAPRSKLLWGRLDAIDAAVRNKRVPSDSVLLGALLLGPIEEAIEGAKDPSVAYEDFMHEVTESLAVPRRMKERMRAIIGSQRRLRAGRHAPLTRRDFFEEAVQLFELEHAARGQKAPDLHAEAMHPEGDGETAIRRRRRRRSRR</sequence>
<dbReference type="PANTHER" id="PTHR43051:SF1">
    <property type="entry name" value="POLYNUCLEOTIDE ADENYLYLTRANSFERASE FAMILY PROTEIN"/>
    <property type="match status" value="1"/>
</dbReference>
<dbReference type="KEGG" id="samy:DB32_006517"/>
<dbReference type="CDD" id="cd05398">
    <property type="entry name" value="NT_ClassII-CCAase"/>
    <property type="match status" value="1"/>
</dbReference>
<feature type="region of interest" description="Disordered" evidence="5">
    <location>
        <begin position="209"/>
        <end position="260"/>
    </location>
</feature>
<dbReference type="GO" id="GO:0005524">
    <property type="term" value="F:ATP binding"/>
    <property type="evidence" value="ECO:0007669"/>
    <property type="project" value="UniProtKB-UniRule"/>
</dbReference>
<feature type="region of interest" description="Disordered" evidence="5">
    <location>
        <begin position="1"/>
        <end position="145"/>
    </location>
</feature>
<proteinExistence type="inferred from homology"/>
<dbReference type="STRING" id="927083.DB32_006517"/>
<protein>
    <recommendedName>
        <fullName evidence="3">Poly(A) polymerase I</fullName>
        <shortName evidence="3">PAP I</shortName>
        <ecNumber evidence="3">2.7.7.19</ecNumber>
    </recommendedName>
</protein>
<feature type="compositionally biased region" description="Basic and acidic residues" evidence="5">
    <location>
        <begin position="209"/>
        <end position="233"/>
    </location>
</feature>
<gene>
    <name evidence="3" type="primary">pcnB</name>
    <name evidence="8" type="ORF">DB32_006517</name>
</gene>